<comment type="caution">
    <text evidence="2">The sequence shown here is derived from an EMBL/GenBank/DDBJ whole genome shotgun (WGS) entry which is preliminary data.</text>
</comment>
<dbReference type="STRING" id="1797263.A2397_05575"/>
<dbReference type="EMBL" id="MEXR01000061">
    <property type="protein sequence ID" value="OGD08255.1"/>
    <property type="molecule type" value="Genomic_DNA"/>
</dbReference>
<gene>
    <name evidence="2" type="ORF">A2397_05575</name>
</gene>
<keyword evidence="1" id="KW-1133">Transmembrane helix</keyword>
<dbReference type="AlphaFoldDB" id="A0A1F4ZPE3"/>
<accession>A0A1F4ZPE3</accession>
<keyword evidence="1" id="KW-0472">Membrane</keyword>
<feature type="transmembrane region" description="Helical" evidence="1">
    <location>
        <begin position="20"/>
        <end position="40"/>
    </location>
</feature>
<reference evidence="2 3" key="1">
    <citation type="journal article" date="2016" name="Nat. Commun.">
        <title>Thousands of microbial genomes shed light on interconnected biogeochemical processes in an aquifer system.</title>
        <authorList>
            <person name="Anantharaman K."/>
            <person name="Brown C.T."/>
            <person name="Hug L.A."/>
            <person name="Sharon I."/>
            <person name="Castelle C.J."/>
            <person name="Probst A.J."/>
            <person name="Thomas B.C."/>
            <person name="Singh A."/>
            <person name="Wilkins M.J."/>
            <person name="Karaoz U."/>
            <person name="Brodie E.L."/>
            <person name="Williams K.H."/>
            <person name="Hubbard S.S."/>
            <person name="Banfield J.F."/>
        </authorList>
    </citation>
    <scope>NUCLEOTIDE SEQUENCE [LARGE SCALE GENOMIC DNA]</scope>
</reference>
<evidence type="ECO:0000256" key="1">
    <source>
        <dbReference type="SAM" id="Phobius"/>
    </source>
</evidence>
<dbReference type="Proteomes" id="UP000176424">
    <property type="component" value="Unassembled WGS sequence"/>
</dbReference>
<keyword evidence="1" id="KW-0812">Transmembrane</keyword>
<protein>
    <submittedName>
        <fullName evidence="2">Uncharacterized protein</fullName>
    </submittedName>
</protein>
<sequence>MSGLSQIVKIKNNPINRSWMIPVVLIFVSVIVLAGGMLGLRMRNDDKRLGAATTKEVNYK</sequence>
<evidence type="ECO:0000313" key="3">
    <source>
        <dbReference type="Proteomes" id="UP000176424"/>
    </source>
</evidence>
<organism evidence="2 3">
    <name type="scientific">Candidatus Amesbacteria bacterium RIFOXYB1_FULL_44_23</name>
    <dbReference type="NCBI Taxonomy" id="1797263"/>
    <lineage>
        <taxon>Bacteria</taxon>
        <taxon>Candidatus Amesiibacteriota</taxon>
    </lineage>
</organism>
<name>A0A1F4ZPE3_9BACT</name>
<proteinExistence type="predicted"/>
<evidence type="ECO:0000313" key="2">
    <source>
        <dbReference type="EMBL" id="OGD08255.1"/>
    </source>
</evidence>